<dbReference type="SMART" id="SM00448">
    <property type="entry name" value="REC"/>
    <property type="match status" value="1"/>
</dbReference>
<sequence>MESSFDVGKDVVIDFIDVNVRSRVFFVMDLREIPRNAVSREHRHLRKRCLCLTVKKVYSEFTLDHQNPGPDMCPQNARILLVDDETTLLELLGDFLREQGHEVILADSGIKALDLYNSELPDLVLLDLKLPDLSGLDVLKHISSRDDETGLIVISGVGSTDDAIEALRRGAWDFLVKPFLNLEFVLHAVNKSLEKVHLKRENRLYREHLEEEVQRRTTELRQEIIARKRIEEDLRRSEMRYKELSLTDELTGLYNARHFFRQVQAEVERAMRYKSPLSLCVLDIDNFKQYNDTYGHLNGDAVLSELGRIIQKLIRDADSAYRYGGEEFIIVLPETNREEAARVAERIRISFFEHAFYPRKGSGVHVSISLGVTSYCPGETVSDLVDRADQNMYAAKKCGRNTTVCR</sequence>
<accession>A0A8G2C2W2</accession>
<dbReference type="Proteomes" id="UP000199581">
    <property type="component" value="Unassembled WGS sequence"/>
</dbReference>
<dbReference type="AlphaFoldDB" id="A0A8G2C2W2"/>
<dbReference type="GO" id="GO:0043709">
    <property type="term" value="P:cell adhesion involved in single-species biofilm formation"/>
    <property type="evidence" value="ECO:0007669"/>
    <property type="project" value="TreeGrafter"/>
</dbReference>
<dbReference type="Pfam" id="PF00990">
    <property type="entry name" value="GGDEF"/>
    <property type="match status" value="1"/>
</dbReference>
<organism evidence="6 7">
    <name type="scientific">Desulfomicrobium norvegicum (strain DSM 1741 / NCIMB 8310)</name>
    <name type="common">Desulfovibrio baculatus (strain Norway 4)</name>
    <name type="synonym">Desulfovibrio desulfuricans (strain Norway 4)</name>
    <dbReference type="NCBI Taxonomy" id="52561"/>
    <lineage>
        <taxon>Bacteria</taxon>
        <taxon>Pseudomonadati</taxon>
        <taxon>Thermodesulfobacteriota</taxon>
        <taxon>Desulfovibrionia</taxon>
        <taxon>Desulfovibrionales</taxon>
        <taxon>Desulfomicrobiaceae</taxon>
        <taxon>Desulfomicrobium</taxon>
    </lineage>
</organism>
<dbReference type="EMBL" id="FOTO01000005">
    <property type="protein sequence ID" value="SFL72315.1"/>
    <property type="molecule type" value="Genomic_DNA"/>
</dbReference>
<dbReference type="InterPro" id="IPR000160">
    <property type="entry name" value="GGDEF_dom"/>
</dbReference>
<comment type="catalytic activity">
    <reaction evidence="2">
        <text>2 GTP = 3',3'-c-di-GMP + 2 diphosphate</text>
        <dbReference type="Rhea" id="RHEA:24898"/>
        <dbReference type="ChEBI" id="CHEBI:33019"/>
        <dbReference type="ChEBI" id="CHEBI:37565"/>
        <dbReference type="ChEBI" id="CHEBI:58805"/>
        <dbReference type="EC" id="2.7.7.65"/>
    </reaction>
</comment>
<evidence type="ECO:0000313" key="7">
    <source>
        <dbReference type="Proteomes" id="UP000199581"/>
    </source>
</evidence>
<dbReference type="CDD" id="cd01949">
    <property type="entry name" value="GGDEF"/>
    <property type="match status" value="1"/>
</dbReference>
<keyword evidence="3" id="KW-0597">Phosphoprotein</keyword>
<feature type="domain" description="Response regulatory" evidence="4">
    <location>
        <begin position="78"/>
        <end position="192"/>
    </location>
</feature>
<evidence type="ECO:0000313" key="6">
    <source>
        <dbReference type="EMBL" id="SFL72315.1"/>
    </source>
</evidence>
<dbReference type="Gene3D" id="1.20.5.390">
    <property type="entry name" value="L1 transposable element, trimerization domain"/>
    <property type="match status" value="1"/>
</dbReference>
<protein>
    <recommendedName>
        <fullName evidence="1">diguanylate cyclase</fullName>
        <ecNumber evidence="1">2.7.7.65</ecNumber>
    </recommendedName>
</protein>
<dbReference type="InterPro" id="IPR011006">
    <property type="entry name" value="CheY-like_superfamily"/>
</dbReference>
<dbReference type="NCBIfam" id="TIGR00254">
    <property type="entry name" value="GGDEF"/>
    <property type="match status" value="1"/>
</dbReference>
<dbReference type="PANTHER" id="PTHR45138:SF9">
    <property type="entry name" value="DIGUANYLATE CYCLASE DGCM-RELATED"/>
    <property type="match status" value="1"/>
</dbReference>
<dbReference type="OrthoDB" id="9778432at2"/>
<dbReference type="InterPro" id="IPR043128">
    <property type="entry name" value="Rev_trsase/Diguanyl_cyclase"/>
</dbReference>
<keyword evidence="7" id="KW-1185">Reference proteome</keyword>
<gene>
    <name evidence="6" type="ORF">SAMN05421830_105160</name>
</gene>
<dbReference type="GO" id="GO:1902201">
    <property type="term" value="P:negative regulation of bacterial-type flagellum-dependent cell motility"/>
    <property type="evidence" value="ECO:0007669"/>
    <property type="project" value="TreeGrafter"/>
</dbReference>
<evidence type="ECO:0000256" key="3">
    <source>
        <dbReference type="PROSITE-ProRule" id="PRU00169"/>
    </source>
</evidence>
<dbReference type="SUPFAM" id="SSF52172">
    <property type="entry name" value="CheY-like"/>
    <property type="match status" value="1"/>
</dbReference>
<reference evidence="6 7" key="1">
    <citation type="submission" date="2016-10" db="EMBL/GenBank/DDBJ databases">
        <authorList>
            <person name="Varghese N."/>
            <person name="Submissions S."/>
        </authorList>
    </citation>
    <scope>NUCLEOTIDE SEQUENCE [LARGE SCALE GENOMIC DNA]</scope>
    <source>
        <strain evidence="6 7">DSM 1741</strain>
    </source>
</reference>
<dbReference type="InterPro" id="IPR001789">
    <property type="entry name" value="Sig_transdc_resp-reg_receiver"/>
</dbReference>
<dbReference type="Pfam" id="PF00072">
    <property type="entry name" value="Response_reg"/>
    <property type="match status" value="1"/>
</dbReference>
<dbReference type="Gene3D" id="3.30.70.270">
    <property type="match status" value="1"/>
</dbReference>
<dbReference type="EC" id="2.7.7.65" evidence="1"/>
<dbReference type="GO" id="GO:0052621">
    <property type="term" value="F:diguanylate cyclase activity"/>
    <property type="evidence" value="ECO:0007669"/>
    <property type="project" value="UniProtKB-EC"/>
</dbReference>
<dbReference type="InterPro" id="IPR050469">
    <property type="entry name" value="Diguanylate_Cyclase"/>
</dbReference>
<dbReference type="Gene3D" id="3.40.50.2300">
    <property type="match status" value="1"/>
</dbReference>
<dbReference type="FunFam" id="3.30.70.270:FF:000001">
    <property type="entry name" value="Diguanylate cyclase domain protein"/>
    <property type="match status" value="1"/>
</dbReference>
<dbReference type="GO" id="GO:0005886">
    <property type="term" value="C:plasma membrane"/>
    <property type="evidence" value="ECO:0007669"/>
    <property type="project" value="TreeGrafter"/>
</dbReference>
<comment type="caution">
    <text evidence="6">The sequence shown here is derived from an EMBL/GenBank/DDBJ whole genome shotgun (WGS) entry which is preliminary data.</text>
</comment>
<dbReference type="PANTHER" id="PTHR45138">
    <property type="entry name" value="REGULATORY COMPONENTS OF SENSORY TRANSDUCTION SYSTEM"/>
    <property type="match status" value="1"/>
</dbReference>
<name>A0A8G2C2W2_DESNO</name>
<dbReference type="GO" id="GO:0000160">
    <property type="term" value="P:phosphorelay signal transduction system"/>
    <property type="evidence" value="ECO:0007669"/>
    <property type="project" value="InterPro"/>
</dbReference>
<dbReference type="PROSITE" id="PS50110">
    <property type="entry name" value="RESPONSE_REGULATORY"/>
    <property type="match status" value="1"/>
</dbReference>
<dbReference type="PROSITE" id="PS50887">
    <property type="entry name" value="GGDEF"/>
    <property type="match status" value="1"/>
</dbReference>
<feature type="modified residue" description="4-aspartylphosphate" evidence="3">
    <location>
        <position position="127"/>
    </location>
</feature>
<evidence type="ECO:0000259" key="4">
    <source>
        <dbReference type="PROSITE" id="PS50110"/>
    </source>
</evidence>
<dbReference type="SUPFAM" id="SSF55073">
    <property type="entry name" value="Nucleotide cyclase"/>
    <property type="match status" value="1"/>
</dbReference>
<evidence type="ECO:0000259" key="5">
    <source>
        <dbReference type="PROSITE" id="PS50887"/>
    </source>
</evidence>
<evidence type="ECO:0000256" key="2">
    <source>
        <dbReference type="ARBA" id="ARBA00034247"/>
    </source>
</evidence>
<evidence type="ECO:0000256" key="1">
    <source>
        <dbReference type="ARBA" id="ARBA00012528"/>
    </source>
</evidence>
<proteinExistence type="predicted"/>
<feature type="domain" description="GGDEF" evidence="5">
    <location>
        <begin position="275"/>
        <end position="406"/>
    </location>
</feature>
<dbReference type="SMART" id="SM00267">
    <property type="entry name" value="GGDEF"/>
    <property type="match status" value="1"/>
</dbReference>
<dbReference type="InterPro" id="IPR029787">
    <property type="entry name" value="Nucleotide_cyclase"/>
</dbReference>